<keyword evidence="3" id="KW-1185">Reference proteome</keyword>
<evidence type="ECO:0000313" key="2">
    <source>
        <dbReference type="EMBL" id="MDT0682903.1"/>
    </source>
</evidence>
<evidence type="ECO:0000313" key="3">
    <source>
        <dbReference type="Proteomes" id="UP001265259"/>
    </source>
</evidence>
<comment type="caution">
    <text evidence="2">The sequence shown here is derived from an EMBL/GenBank/DDBJ whole genome shotgun (WGS) entry which is preliminary data.</text>
</comment>
<dbReference type="InterPro" id="IPR041359">
    <property type="entry name" value="MetOD1"/>
</dbReference>
<protein>
    <submittedName>
        <fullName evidence="2">Methanogen output domain 1-containing protein</fullName>
    </submittedName>
</protein>
<organism evidence="2 3">
    <name type="scientific">Tropicimonas omnivorans</name>
    <dbReference type="NCBI Taxonomy" id="3075590"/>
    <lineage>
        <taxon>Bacteria</taxon>
        <taxon>Pseudomonadati</taxon>
        <taxon>Pseudomonadota</taxon>
        <taxon>Alphaproteobacteria</taxon>
        <taxon>Rhodobacterales</taxon>
        <taxon>Roseobacteraceae</taxon>
        <taxon>Tropicimonas</taxon>
    </lineage>
</organism>
<proteinExistence type="predicted"/>
<gene>
    <name evidence="2" type="ORF">RM543_09410</name>
</gene>
<dbReference type="Proteomes" id="UP001265259">
    <property type="component" value="Unassembled WGS sequence"/>
</dbReference>
<dbReference type="EMBL" id="JAVRHL010000002">
    <property type="protein sequence ID" value="MDT0682903.1"/>
    <property type="molecule type" value="Genomic_DNA"/>
</dbReference>
<dbReference type="Pfam" id="PF18546">
    <property type="entry name" value="MetOD1"/>
    <property type="match status" value="1"/>
</dbReference>
<dbReference type="RefSeq" id="WP_311690883.1">
    <property type="nucleotide sequence ID" value="NZ_JAVRHL010000002.1"/>
</dbReference>
<name>A0ABU3DH68_9RHOB</name>
<evidence type="ECO:0000259" key="1">
    <source>
        <dbReference type="Pfam" id="PF18546"/>
    </source>
</evidence>
<feature type="domain" description="Metanogen output" evidence="1">
    <location>
        <begin position="22"/>
        <end position="151"/>
    </location>
</feature>
<reference evidence="2 3" key="1">
    <citation type="submission" date="2023-09" db="EMBL/GenBank/DDBJ databases">
        <authorList>
            <person name="Rey-Velasco X."/>
        </authorList>
    </citation>
    <scope>NUCLEOTIDE SEQUENCE [LARGE SCALE GENOMIC DNA]</scope>
    <source>
        <strain evidence="2 3">F158</strain>
    </source>
</reference>
<accession>A0ABU3DH68</accession>
<sequence length="166" mass="17734">MATGRQDTGLTPDAFFADIVGGLAGGLEENIGLKGSAAFIGEVGTEIGDDLFDKFDAARKDGDWTPQEIGEVLCELKARIGGQFEVEHASDGEIVLTATRCPFAHRVRGRPSLCMMTTTVFGTIVSRASGYADVVIDEALARGDAGCRVTVKLRREGTPNGFEFFR</sequence>